<accession>A0A1E5UFR6</accession>
<reference evidence="1 2" key="1">
    <citation type="submission" date="2016-09" db="EMBL/GenBank/DDBJ databases">
        <authorList>
            <person name="Capua I."/>
            <person name="De Benedictis P."/>
            <person name="Joannis T."/>
            <person name="Lombin L.H."/>
            <person name="Cattoli G."/>
        </authorList>
    </citation>
    <scope>NUCLEOTIDE SEQUENCE [LARGE SCALE GENOMIC DNA]</scope>
    <source>
        <strain evidence="1 2">NRS-1</strain>
    </source>
</reference>
<organism evidence="1 2">
    <name type="scientific">Cloacibacterium normanense</name>
    <dbReference type="NCBI Taxonomy" id="237258"/>
    <lineage>
        <taxon>Bacteria</taxon>
        <taxon>Pseudomonadati</taxon>
        <taxon>Bacteroidota</taxon>
        <taxon>Flavobacteriia</taxon>
        <taxon>Flavobacteriales</taxon>
        <taxon>Weeksellaceae</taxon>
    </lineage>
</organism>
<dbReference type="Proteomes" id="UP000095601">
    <property type="component" value="Unassembled WGS sequence"/>
</dbReference>
<evidence type="ECO:0000313" key="1">
    <source>
        <dbReference type="EMBL" id="OEL11733.1"/>
    </source>
</evidence>
<dbReference type="EMBL" id="MKGI01000026">
    <property type="protein sequence ID" value="OEL11733.1"/>
    <property type="molecule type" value="Genomic_DNA"/>
</dbReference>
<dbReference type="KEGG" id="cnr:EB819_03815"/>
<name>A0A1E5UFR6_9FLAO</name>
<evidence type="ECO:0008006" key="3">
    <source>
        <dbReference type="Google" id="ProtNLM"/>
    </source>
</evidence>
<dbReference type="OrthoDB" id="1189226at2"/>
<dbReference type="RefSeq" id="WP_069797584.1">
    <property type="nucleotide sequence ID" value="NZ_CP034157.1"/>
</dbReference>
<comment type="caution">
    <text evidence="1">The sequence shown here is derived from an EMBL/GenBank/DDBJ whole genome shotgun (WGS) entry which is preliminary data.</text>
</comment>
<protein>
    <recommendedName>
        <fullName evidence="3">Knr4/Smi1-like domain-containing protein</fullName>
    </recommendedName>
</protein>
<evidence type="ECO:0000313" key="2">
    <source>
        <dbReference type="Proteomes" id="UP000095601"/>
    </source>
</evidence>
<gene>
    <name evidence="1" type="ORF">BHF72_1792</name>
</gene>
<proteinExistence type="predicted"/>
<sequence length="152" mass="17518">MTIQYLQKLRDNNKMDGFTDEGLSLSEIAQLEQLCNNGNPFPQVLKELLFLAGNSCNYLDYSIYDSQQELQSEERLELQELYGITITRPYFFVDLSSVGLPAFIFLDEGDNPPLNQLENHPTQSNFYRRTGGTLQTLINSRIQNYLEGYNPF</sequence>
<dbReference type="AlphaFoldDB" id="A0A1E5UFR6"/>
<keyword evidence="2" id="KW-1185">Reference proteome</keyword>